<feature type="transmembrane region" description="Helical" evidence="1">
    <location>
        <begin position="15"/>
        <end position="35"/>
    </location>
</feature>
<reference evidence="2 3" key="1">
    <citation type="submission" date="2007-01" db="EMBL/GenBank/DDBJ databases">
        <authorList>
            <person name="Haygood M."/>
            <person name="Podell S."/>
            <person name="Anderson C."/>
            <person name="Hopkinson B."/>
            <person name="Roe K."/>
            <person name="Barbeau K."/>
            <person name="Gaasterland T."/>
            <person name="Ferriera S."/>
            <person name="Johnson J."/>
            <person name="Kravitz S."/>
            <person name="Beeson K."/>
            <person name="Sutton G."/>
            <person name="Rogers Y.-H."/>
            <person name="Friedman R."/>
            <person name="Frazier M."/>
            <person name="Venter J.C."/>
        </authorList>
    </citation>
    <scope>NUCLEOTIDE SEQUENCE [LARGE SCALE GENOMIC DNA]</scope>
    <source>
        <strain evidence="2 3">ATCC 23134</strain>
    </source>
</reference>
<dbReference type="Proteomes" id="UP000004095">
    <property type="component" value="Unassembled WGS sequence"/>
</dbReference>
<keyword evidence="1" id="KW-0472">Membrane</keyword>
<keyword evidence="3" id="KW-1185">Reference proteome</keyword>
<name>A1ZQC1_MICM2</name>
<gene>
    <name evidence="2" type="ORF">M23134_06931</name>
</gene>
<proteinExistence type="predicted"/>
<evidence type="ECO:0000313" key="3">
    <source>
        <dbReference type="Proteomes" id="UP000004095"/>
    </source>
</evidence>
<keyword evidence="1" id="KW-0812">Transmembrane</keyword>
<evidence type="ECO:0000256" key="1">
    <source>
        <dbReference type="SAM" id="Phobius"/>
    </source>
</evidence>
<accession>A1ZQC1</accession>
<keyword evidence="1" id="KW-1133">Transmembrane helix</keyword>
<dbReference type="AlphaFoldDB" id="A1ZQC1"/>
<dbReference type="EMBL" id="AAWS01000023">
    <property type="protein sequence ID" value="EAY27530.1"/>
    <property type="molecule type" value="Genomic_DNA"/>
</dbReference>
<sequence>MLLSNRKSGKTTLKLYWWFFLFLVRVALSSLLFYLHILQAGEAISAFQKAYYND</sequence>
<evidence type="ECO:0000313" key="2">
    <source>
        <dbReference type="EMBL" id="EAY27530.1"/>
    </source>
</evidence>
<organism evidence="2 3">
    <name type="scientific">Microscilla marina ATCC 23134</name>
    <dbReference type="NCBI Taxonomy" id="313606"/>
    <lineage>
        <taxon>Bacteria</taxon>
        <taxon>Pseudomonadati</taxon>
        <taxon>Bacteroidota</taxon>
        <taxon>Cytophagia</taxon>
        <taxon>Cytophagales</taxon>
        <taxon>Microscillaceae</taxon>
        <taxon>Microscilla</taxon>
    </lineage>
</organism>
<comment type="caution">
    <text evidence="2">The sequence shown here is derived from an EMBL/GenBank/DDBJ whole genome shotgun (WGS) entry which is preliminary data.</text>
</comment>
<protein>
    <submittedName>
        <fullName evidence="2">Uncharacterized protein</fullName>
    </submittedName>
</protein>